<organism evidence="1 2">
    <name type="scientific">Rhabditophanes sp. KR3021</name>
    <dbReference type="NCBI Taxonomy" id="114890"/>
    <lineage>
        <taxon>Eukaryota</taxon>
        <taxon>Metazoa</taxon>
        <taxon>Ecdysozoa</taxon>
        <taxon>Nematoda</taxon>
        <taxon>Chromadorea</taxon>
        <taxon>Rhabditida</taxon>
        <taxon>Tylenchina</taxon>
        <taxon>Panagrolaimomorpha</taxon>
        <taxon>Strongyloidoidea</taxon>
        <taxon>Alloionematidae</taxon>
        <taxon>Rhabditophanes</taxon>
    </lineage>
</organism>
<reference evidence="2" key="1">
    <citation type="submission" date="2016-11" db="UniProtKB">
        <authorList>
            <consortium name="WormBaseParasite"/>
        </authorList>
    </citation>
    <scope>IDENTIFICATION</scope>
    <source>
        <strain evidence="2">KR3021</strain>
    </source>
</reference>
<evidence type="ECO:0000313" key="2">
    <source>
        <dbReference type="WBParaSite" id="RSKR_0000279600.1"/>
    </source>
</evidence>
<proteinExistence type="predicted"/>
<accession>A0AC35TPD0</accession>
<evidence type="ECO:0000313" key="1">
    <source>
        <dbReference type="Proteomes" id="UP000095286"/>
    </source>
</evidence>
<protein>
    <submittedName>
        <fullName evidence="2">CMP/dCMP-type deaminase domain-containing protein</fullName>
    </submittedName>
</protein>
<name>A0AC35TPD0_9BILA</name>
<sequence>MEELIPKKIRKIPRKKIVPIIHRKYAEPITELVKFWYLKISDKRCLSVLSVRAPSLPREFEHLKRINKGAFFLLEPVSENQKLSEEAVEAIEGIEGVALDIICVPGKAPLSKYQMDLIKDIWPVNFKPQFNIEKMMCGKLFDRTETDRILRFYDEVCVTDSIIIYDPMEYVVRVRIPKFQKCHEIDHPVMRALNELAIIQKKALSEGDCEQYLATNYYCILPTECCAMCTMALVHSRIGKVFFGDLIHEKGAFLSTWRMMECPKINHHFDLFRIVDDEDKCN</sequence>
<dbReference type="Proteomes" id="UP000095286">
    <property type="component" value="Unplaced"/>
</dbReference>
<dbReference type="WBParaSite" id="RSKR_0000279600.1">
    <property type="protein sequence ID" value="RSKR_0000279600.1"/>
    <property type="gene ID" value="RSKR_0000279600"/>
</dbReference>